<proteinExistence type="predicted"/>
<accession>A0ABW4K7G0</accession>
<dbReference type="CDD" id="cd09140">
    <property type="entry name" value="PLDc_vPLD1_2_like_bac_1"/>
    <property type="match status" value="1"/>
</dbReference>
<dbReference type="PANTHER" id="PTHR18896">
    <property type="entry name" value="PHOSPHOLIPASE D"/>
    <property type="match status" value="1"/>
</dbReference>
<dbReference type="SMART" id="SM00155">
    <property type="entry name" value="PLDc"/>
    <property type="match status" value="2"/>
</dbReference>
<comment type="subcellular location">
    <subcellularLocation>
        <location evidence="3">Secreted</location>
    </subcellularLocation>
</comment>
<dbReference type="Gene3D" id="3.30.870.10">
    <property type="entry name" value="Endonuclease Chain A"/>
    <property type="match status" value="2"/>
</dbReference>
<evidence type="ECO:0000313" key="11">
    <source>
        <dbReference type="EMBL" id="MFD1704135.1"/>
    </source>
</evidence>
<keyword evidence="7" id="KW-0378">Hydrolase</keyword>
<dbReference type="InterPro" id="IPR001736">
    <property type="entry name" value="PLipase_D/transphosphatidylase"/>
</dbReference>
<evidence type="ECO:0000256" key="8">
    <source>
        <dbReference type="ARBA" id="ARBA00023098"/>
    </source>
</evidence>
<dbReference type="SUPFAM" id="SSF56024">
    <property type="entry name" value="Phospholipase D/nuclease"/>
    <property type="match status" value="2"/>
</dbReference>
<dbReference type="PANTHER" id="PTHR18896:SF76">
    <property type="entry name" value="PHOSPHOLIPASE"/>
    <property type="match status" value="1"/>
</dbReference>
<evidence type="ECO:0000256" key="2">
    <source>
        <dbReference type="ARBA" id="ARBA00003145"/>
    </source>
</evidence>
<comment type="caution">
    <text evidence="11">The sequence shown here is derived from an EMBL/GenBank/DDBJ whole genome shotgun (WGS) entry which is preliminary data.</text>
</comment>
<keyword evidence="5" id="KW-0964">Secreted</keyword>
<evidence type="ECO:0000256" key="7">
    <source>
        <dbReference type="ARBA" id="ARBA00022801"/>
    </source>
</evidence>
<organism evidence="11 12">
    <name type="scientific">Methylopila henanensis</name>
    <dbReference type="NCBI Taxonomy" id="873516"/>
    <lineage>
        <taxon>Bacteria</taxon>
        <taxon>Pseudomonadati</taxon>
        <taxon>Pseudomonadota</taxon>
        <taxon>Alphaproteobacteria</taxon>
        <taxon>Hyphomicrobiales</taxon>
        <taxon>Methylopilaceae</taxon>
        <taxon>Methylopila</taxon>
    </lineage>
</organism>
<name>A0ABW4K7G0_9HYPH</name>
<reference evidence="12" key="1">
    <citation type="journal article" date="2019" name="Int. J. Syst. Evol. Microbiol.">
        <title>The Global Catalogue of Microorganisms (GCM) 10K type strain sequencing project: providing services to taxonomists for standard genome sequencing and annotation.</title>
        <authorList>
            <consortium name="The Broad Institute Genomics Platform"/>
            <consortium name="The Broad Institute Genome Sequencing Center for Infectious Disease"/>
            <person name="Wu L."/>
            <person name="Ma J."/>
        </authorList>
    </citation>
    <scope>NUCLEOTIDE SEQUENCE [LARGE SCALE GENOMIC DNA]</scope>
    <source>
        <strain evidence="12">KCTC 23707</strain>
    </source>
</reference>
<gene>
    <name evidence="11" type="ORF">ACFSCV_14110</name>
</gene>
<evidence type="ECO:0000256" key="5">
    <source>
        <dbReference type="ARBA" id="ARBA00022525"/>
    </source>
</evidence>
<keyword evidence="6" id="KW-0677">Repeat</keyword>
<dbReference type="PROSITE" id="PS50035">
    <property type="entry name" value="PLD"/>
    <property type="match status" value="2"/>
</dbReference>
<evidence type="ECO:0000256" key="9">
    <source>
        <dbReference type="ARBA" id="ARBA00029594"/>
    </source>
</evidence>
<evidence type="ECO:0000256" key="1">
    <source>
        <dbReference type="ARBA" id="ARBA00000798"/>
    </source>
</evidence>
<protein>
    <recommendedName>
        <fullName evidence="4">Phospholipase D</fullName>
    </recommendedName>
    <alternativeName>
        <fullName evidence="9">Choline phosphatase</fullName>
    </alternativeName>
</protein>
<evidence type="ECO:0000256" key="4">
    <source>
        <dbReference type="ARBA" id="ARBA00018392"/>
    </source>
</evidence>
<keyword evidence="8" id="KW-0443">Lipid metabolism</keyword>
<keyword evidence="12" id="KW-1185">Reference proteome</keyword>
<dbReference type="InterPro" id="IPR025202">
    <property type="entry name" value="PLD-like_dom"/>
</dbReference>
<dbReference type="InterPro" id="IPR015679">
    <property type="entry name" value="PLipase_D_fam"/>
</dbReference>
<feature type="domain" description="PLD phosphodiesterase" evidence="10">
    <location>
        <begin position="348"/>
        <end position="375"/>
    </location>
</feature>
<dbReference type="Proteomes" id="UP001597308">
    <property type="component" value="Unassembled WGS sequence"/>
</dbReference>
<comment type="function">
    <text evidence="2">Could be a virulence factor.</text>
</comment>
<evidence type="ECO:0000259" key="10">
    <source>
        <dbReference type="PROSITE" id="PS50035"/>
    </source>
</evidence>
<dbReference type="RefSeq" id="WP_378800211.1">
    <property type="nucleotide sequence ID" value="NZ_JBHUER010000010.1"/>
</dbReference>
<evidence type="ECO:0000313" key="12">
    <source>
        <dbReference type="Proteomes" id="UP001597308"/>
    </source>
</evidence>
<feature type="domain" description="PLD phosphodiesterase" evidence="10">
    <location>
        <begin position="134"/>
        <end position="161"/>
    </location>
</feature>
<comment type="catalytic activity">
    <reaction evidence="1">
        <text>a 1,2-diacyl-sn-glycero-3-phosphocholine + H2O = a 1,2-diacyl-sn-glycero-3-phosphate + choline + H(+)</text>
        <dbReference type="Rhea" id="RHEA:14445"/>
        <dbReference type="ChEBI" id="CHEBI:15354"/>
        <dbReference type="ChEBI" id="CHEBI:15377"/>
        <dbReference type="ChEBI" id="CHEBI:15378"/>
        <dbReference type="ChEBI" id="CHEBI:57643"/>
        <dbReference type="ChEBI" id="CHEBI:58608"/>
        <dbReference type="EC" id="3.1.4.4"/>
    </reaction>
</comment>
<evidence type="ECO:0000256" key="6">
    <source>
        <dbReference type="ARBA" id="ARBA00022737"/>
    </source>
</evidence>
<dbReference type="EMBL" id="JBHUER010000010">
    <property type="protein sequence ID" value="MFD1704135.1"/>
    <property type="molecule type" value="Genomic_DNA"/>
</dbReference>
<dbReference type="Pfam" id="PF00614">
    <property type="entry name" value="PLDc"/>
    <property type="match status" value="1"/>
</dbReference>
<sequence length="482" mass="53738">MLTPSPPPAALLAPGDTCWRIERADRFALIVDAADYYRAAKQAILKARRSVMLIGWDFDSRIELEPHGATIEGPNRLGPFLSFVADRRPELSIHLLKWNLGVLETLGRGETPFYLVQWMLKKNIRMKLDASHPPLAAHHQKIVVVDDALAFCGGIDMTLGRWDTREHRADDKGRRSPWGRQLQPWHDATTCMDGAAARALGDLARARWRIATGEELDAPPSGSDPWPDDLPATVADVDVAIARTFAEYGDQPQVAEIERLYLAAIARAERFLYIESQYFASRRIAETIAARLSEPDGPEIVVINPESQDGWLEESTMGAARAKLVRLARRADVHGRFRIYWPATPDGTPIYVHAKVMIVDDTLLKVGSSNLNNRSMGFDTESDVAIEAAADDDRLRGVIARMRDDLLAEHLGVTADEIAAELSRTGSLIATIESFRGAGRRLEPLEAREVDDVEDALSETDLVDPERPPSLWRRARRRIGLR</sequence>
<dbReference type="CDD" id="cd09143">
    <property type="entry name" value="PLDc_vPLD1_2_like_bac_2"/>
    <property type="match status" value="1"/>
</dbReference>
<dbReference type="Pfam" id="PF13091">
    <property type="entry name" value="PLDc_2"/>
    <property type="match status" value="1"/>
</dbReference>
<evidence type="ECO:0000256" key="3">
    <source>
        <dbReference type="ARBA" id="ARBA00004613"/>
    </source>
</evidence>